<feature type="region of interest" description="Disordered" evidence="1">
    <location>
        <begin position="58"/>
        <end position="149"/>
    </location>
</feature>
<comment type="caution">
    <text evidence="2">The sequence shown here is derived from an EMBL/GenBank/DDBJ whole genome shotgun (WGS) entry which is preliminary data.</text>
</comment>
<dbReference type="InParanoid" id="A0A151GJK0"/>
<dbReference type="Proteomes" id="UP000076580">
    <property type="component" value="Chromosome 02"/>
</dbReference>
<gene>
    <name evidence="2" type="ORF">DCS_04218</name>
</gene>
<name>A0A151GJK0_DRECN</name>
<dbReference type="RefSeq" id="XP_040656563.1">
    <property type="nucleotide sequence ID" value="XM_040801530.1"/>
</dbReference>
<evidence type="ECO:0000313" key="2">
    <source>
        <dbReference type="EMBL" id="KYK57211.1"/>
    </source>
</evidence>
<sequence>MGSLGPPSPGEFDFVGASWPGQIIATPPIAHRFVKRRVSCPARTGLYARIKAQKSLEEIDNSLPSTDSNRNSRGEDNPNTGTGSNQNIGGEDKTTTSSGAGADNLDNNPEKGGFHTSTDRNRNYGDKDMTTPGYRAGTDKLDSPVKDSPLTSTYYNRKLKMGKGSLYLDRKFSGKDRIATNSGTGADKLHKPEELPLNPVNRPVGVAPKLTKARVMDHFGGVAFNLALMASTCLTTDNRTVKHDEPPSQEQDSPTLWERVKGLRHIPGLMWGSFTKLWSQENIDAFKRSWNDLKEAFSEVPDAVKSSVKDLISVENLDAFVESCNDLSTAVKEIPAAVENGAADLANLENADVLGRSLADFATAISEIPGAVECGLNDLSQAPGDIAIAFQKAPRQLAEAAIAFTAEFDKYVSIPNITYNPTIETN</sequence>
<evidence type="ECO:0000313" key="3">
    <source>
        <dbReference type="Proteomes" id="UP000076580"/>
    </source>
</evidence>
<dbReference type="GeneID" id="63716861"/>
<dbReference type="EMBL" id="LAYC01000002">
    <property type="protein sequence ID" value="KYK57211.1"/>
    <property type="molecule type" value="Genomic_DNA"/>
</dbReference>
<protein>
    <submittedName>
        <fullName evidence="2">Uncharacterized protein</fullName>
    </submittedName>
</protein>
<accession>A0A151GJK0</accession>
<keyword evidence="3" id="KW-1185">Reference proteome</keyword>
<feature type="compositionally biased region" description="Basic and acidic residues" evidence="1">
    <location>
        <begin position="108"/>
        <end position="129"/>
    </location>
</feature>
<dbReference type="AlphaFoldDB" id="A0A151GJK0"/>
<reference evidence="2 3" key="1">
    <citation type="journal article" date="2016" name="Sci. Rep.">
        <title>Insights into Adaptations to a Near-Obligate Nematode Endoparasitic Lifestyle from the Finished Genome of Drechmeria coniospora.</title>
        <authorList>
            <person name="Zhang L."/>
            <person name="Zhou Z."/>
            <person name="Guo Q."/>
            <person name="Fokkens L."/>
            <person name="Miskei M."/>
            <person name="Pocsi I."/>
            <person name="Zhang W."/>
            <person name="Chen M."/>
            <person name="Wang L."/>
            <person name="Sun Y."/>
            <person name="Donzelli B.G."/>
            <person name="Gibson D.M."/>
            <person name="Nelson D.R."/>
            <person name="Luo J.G."/>
            <person name="Rep M."/>
            <person name="Liu H."/>
            <person name="Yang S."/>
            <person name="Wang J."/>
            <person name="Krasnoff S.B."/>
            <person name="Xu Y."/>
            <person name="Molnar I."/>
            <person name="Lin M."/>
        </authorList>
    </citation>
    <scope>NUCLEOTIDE SEQUENCE [LARGE SCALE GENOMIC DNA]</scope>
    <source>
        <strain evidence="2 3">ARSEF 6962</strain>
    </source>
</reference>
<evidence type="ECO:0000256" key="1">
    <source>
        <dbReference type="SAM" id="MobiDB-lite"/>
    </source>
</evidence>
<feature type="compositionally biased region" description="Polar residues" evidence="1">
    <location>
        <begin position="77"/>
        <end position="88"/>
    </location>
</feature>
<proteinExistence type="predicted"/>
<organism evidence="2 3">
    <name type="scientific">Drechmeria coniospora</name>
    <name type="common">Nematophagous fungus</name>
    <name type="synonym">Meria coniospora</name>
    <dbReference type="NCBI Taxonomy" id="98403"/>
    <lineage>
        <taxon>Eukaryota</taxon>
        <taxon>Fungi</taxon>
        <taxon>Dikarya</taxon>
        <taxon>Ascomycota</taxon>
        <taxon>Pezizomycotina</taxon>
        <taxon>Sordariomycetes</taxon>
        <taxon>Hypocreomycetidae</taxon>
        <taxon>Hypocreales</taxon>
        <taxon>Ophiocordycipitaceae</taxon>
        <taxon>Drechmeria</taxon>
    </lineage>
</organism>